<dbReference type="Gene3D" id="3.30.70.270">
    <property type="match status" value="1"/>
</dbReference>
<protein>
    <recommendedName>
        <fullName evidence="9">Diguanylate cyclase</fullName>
    </recommendedName>
</protein>
<evidence type="ECO:0000256" key="4">
    <source>
        <dbReference type="SAM" id="Phobius"/>
    </source>
</evidence>
<dbReference type="InterPro" id="IPR043128">
    <property type="entry name" value="Rev_trsase/Diguanyl_cyclase"/>
</dbReference>
<dbReference type="Pfam" id="PF00990">
    <property type="entry name" value="GGDEF"/>
    <property type="match status" value="1"/>
</dbReference>
<evidence type="ECO:0008006" key="9">
    <source>
        <dbReference type="Google" id="ProtNLM"/>
    </source>
</evidence>
<dbReference type="Gene3D" id="6.10.340.10">
    <property type="match status" value="1"/>
</dbReference>
<feature type="domain" description="HAMP" evidence="5">
    <location>
        <begin position="215"/>
        <end position="268"/>
    </location>
</feature>
<comment type="caution">
    <text evidence="7">The sequence shown here is derived from an EMBL/GenBank/DDBJ whole genome shotgun (WGS) entry which is preliminary data.</text>
</comment>
<dbReference type="Pfam" id="PF05227">
    <property type="entry name" value="CHASE3"/>
    <property type="match status" value="1"/>
</dbReference>
<dbReference type="InterPro" id="IPR003660">
    <property type="entry name" value="HAMP_dom"/>
</dbReference>
<dbReference type="Pfam" id="PF01590">
    <property type="entry name" value="GAF"/>
    <property type="match status" value="1"/>
</dbReference>
<name>A0ABQ1ZQE5_9BACL</name>
<dbReference type="InterPro" id="IPR003018">
    <property type="entry name" value="GAF"/>
</dbReference>
<sequence length="603" mass="68381">MSFRSLFRNDNETKLGLLLIRFSLAFFAAFALLLSGGYLFQDHFIKSSYMHVRDLAILTENLDMLEKSLVEQEGGQRGFSMTGESSFLSYYNRGLADYRKVSANLLKRSSLTPDFSAEVNGLLNDTEVWQNEHSRATMERSLLGETIDRDTLQKGELAFRVLNAEFDDLLARITVKRDLERSRLMDRISMTLALTGAAALLTIGLYVFFIIKHIRRLIHPLAELDQAISAYEGSLEDSVKSNYTTSGELGRLVQAFHRMGEDLRRESGQLEDTYKMINALNQAGSVQDVYRQTLLHMRNLVQCDKVSIVMQNADRRFFSKAVSQGERLSLKEALLDSERDELRSMIQGGKSLLYDNWEIEHPSGGLSERVYRDGMRSSVHLLLKKDHRVIGILNLYSSRPYFFTSVKKQRLEKLVPLIATAIDNALQTSRIQSLAMRDGLTGLWNRRHFDEAFVRLTEEARANEGAVRPLSLILLDVDRFKLFNDTRGHQEGDAVLRHIALLLQAYCRFGDLPVRFGGEEFAVLLPNTPLEEAAEVANRLRKLIEFDSPSPDYRVTASFGVAQLHEGQDRQELIGVADSALYRAKAAGRNRVYTENEGLNDSA</sequence>
<dbReference type="SMART" id="SM00267">
    <property type="entry name" value="GGDEF"/>
    <property type="match status" value="1"/>
</dbReference>
<evidence type="ECO:0000313" key="8">
    <source>
        <dbReference type="Proteomes" id="UP000605427"/>
    </source>
</evidence>
<dbReference type="InterPro" id="IPR007891">
    <property type="entry name" value="CHASE3"/>
</dbReference>
<dbReference type="PROSITE" id="PS50887">
    <property type="entry name" value="GGDEF"/>
    <property type="match status" value="1"/>
</dbReference>
<feature type="domain" description="GGDEF" evidence="6">
    <location>
        <begin position="468"/>
        <end position="597"/>
    </location>
</feature>
<keyword evidence="4" id="KW-1133">Transmembrane helix</keyword>
<dbReference type="EMBL" id="BMDD01000001">
    <property type="protein sequence ID" value="GGH74995.1"/>
    <property type="molecule type" value="Genomic_DNA"/>
</dbReference>
<evidence type="ECO:0000256" key="1">
    <source>
        <dbReference type="ARBA" id="ARBA00004236"/>
    </source>
</evidence>
<keyword evidence="3 4" id="KW-0472">Membrane</keyword>
<evidence type="ECO:0000259" key="6">
    <source>
        <dbReference type="PROSITE" id="PS50887"/>
    </source>
</evidence>
<dbReference type="InterPro" id="IPR029016">
    <property type="entry name" value="GAF-like_dom_sf"/>
</dbReference>
<dbReference type="RefSeq" id="WP_172247230.1">
    <property type="nucleotide sequence ID" value="NZ_BMDD01000001.1"/>
</dbReference>
<keyword evidence="2" id="KW-1003">Cell membrane</keyword>
<evidence type="ECO:0000256" key="2">
    <source>
        <dbReference type="ARBA" id="ARBA00022475"/>
    </source>
</evidence>
<dbReference type="PANTHER" id="PTHR45138:SF24">
    <property type="entry name" value="DIGUANYLATE CYCLASE DGCC-RELATED"/>
    <property type="match status" value="1"/>
</dbReference>
<dbReference type="Proteomes" id="UP000605427">
    <property type="component" value="Unassembled WGS sequence"/>
</dbReference>
<keyword evidence="4" id="KW-0812">Transmembrane</keyword>
<gene>
    <name evidence="7" type="ORF">GCM10007362_15670</name>
</gene>
<reference evidence="8" key="1">
    <citation type="journal article" date="2019" name="Int. J. Syst. Evol. Microbiol.">
        <title>The Global Catalogue of Microorganisms (GCM) 10K type strain sequencing project: providing services to taxonomists for standard genome sequencing and annotation.</title>
        <authorList>
            <consortium name="The Broad Institute Genomics Platform"/>
            <consortium name="The Broad Institute Genome Sequencing Center for Infectious Disease"/>
            <person name="Wu L."/>
            <person name="Ma J."/>
        </authorList>
    </citation>
    <scope>NUCLEOTIDE SEQUENCE [LARGE SCALE GENOMIC DNA]</scope>
    <source>
        <strain evidence="8">CCM 8702</strain>
    </source>
</reference>
<evidence type="ECO:0000256" key="3">
    <source>
        <dbReference type="ARBA" id="ARBA00023136"/>
    </source>
</evidence>
<organism evidence="7 8">
    <name type="scientific">Saccharibacillus endophyticus</name>
    <dbReference type="NCBI Taxonomy" id="2060666"/>
    <lineage>
        <taxon>Bacteria</taxon>
        <taxon>Bacillati</taxon>
        <taxon>Bacillota</taxon>
        <taxon>Bacilli</taxon>
        <taxon>Bacillales</taxon>
        <taxon>Paenibacillaceae</taxon>
        <taxon>Saccharibacillus</taxon>
    </lineage>
</organism>
<feature type="transmembrane region" description="Helical" evidence="4">
    <location>
        <begin position="191"/>
        <end position="211"/>
    </location>
</feature>
<dbReference type="SUPFAM" id="SSF55781">
    <property type="entry name" value="GAF domain-like"/>
    <property type="match status" value="1"/>
</dbReference>
<dbReference type="Gene3D" id="3.30.450.40">
    <property type="match status" value="1"/>
</dbReference>
<dbReference type="PANTHER" id="PTHR45138">
    <property type="entry name" value="REGULATORY COMPONENTS OF SENSORY TRANSDUCTION SYSTEM"/>
    <property type="match status" value="1"/>
</dbReference>
<feature type="transmembrane region" description="Helical" evidence="4">
    <location>
        <begin position="20"/>
        <end position="40"/>
    </location>
</feature>
<dbReference type="InterPro" id="IPR000160">
    <property type="entry name" value="GGDEF_dom"/>
</dbReference>
<dbReference type="SUPFAM" id="SSF55073">
    <property type="entry name" value="Nucleotide cyclase"/>
    <property type="match status" value="1"/>
</dbReference>
<dbReference type="InterPro" id="IPR029787">
    <property type="entry name" value="Nucleotide_cyclase"/>
</dbReference>
<proteinExistence type="predicted"/>
<comment type="subcellular location">
    <subcellularLocation>
        <location evidence="1">Cell membrane</location>
    </subcellularLocation>
</comment>
<dbReference type="NCBIfam" id="TIGR00254">
    <property type="entry name" value="GGDEF"/>
    <property type="match status" value="1"/>
</dbReference>
<accession>A0ABQ1ZQE5</accession>
<evidence type="ECO:0000313" key="7">
    <source>
        <dbReference type="EMBL" id="GGH74995.1"/>
    </source>
</evidence>
<dbReference type="PROSITE" id="PS50885">
    <property type="entry name" value="HAMP"/>
    <property type="match status" value="1"/>
</dbReference>
<evidence type="ECO:0000259" key="5">
    <source>
        <dbReference type="PROSITE" id="PS50885"/>
    </source>
</evidence>
<keyword evidence="8" id="KW-1185">Reference proteome</keyword>
<dbReference type="SMART" id="SM00065">
    <property type="entry name" value="GAF"/>
    <property type="match status" value="1"/>
</dbReference>
<dbReference type="CDD" id="cd01949">
    <property type="entry name" value="GGDEF"/>
    <property type="match status" value="1"/>
</dbReference>
<dbReference type="InterPro" id="IPR050469">
    <property type="entry name" value="Diguanylate_Cyclase"/>
</dbReference>